<accession>A0A9X2SB88</accession>
<dbReference type="Proteomes" id="UP001141950">
    <property type="component" value="Unassembled WGS sequence"/>
</dbReference>
<reference evidence="1" key="1">
    <citation type="submission" date="2022-08" db="EMBL/GenBank/DDBJ databases">
        <title>The genomic sequence of strain Paenibacillus sp. SCIV0701.</title>
        <authorList>
            <person name="Zhao H."/>
        </authorList>
    </citation>
    <scope>NUCLEOTIDE SEQUENCE</scope>
    <source>
        <strain evidence="1">SCIV0701</strain>
    </source>
</reference>
<sequence length="48" mass="5466">MNSIKKGTDCLENSIVKPTVEEMKKQELVCVLADLIRKYAVHKMTDTN</sequence>
<gene>
    <name evidence="1" type="ORF">NQZ67_16065</name>
</gene>
<keyword evidence="2" id="KW-1185">Reference proteome</keyword>
<dbReference type="EMBL" id="JANIPJ010000011">
    <property type="protein sequence ID" value="MCR2805403.1"/>
    <property type="molecule type" value="Genomic_DNA"/>
</dbReference>
<dbReference type="RefSeq" id="WP_257447789.1">
    <property type="nucleotide sequence ID" value="NZ_JANIPJ010000011.1"/>
</dbReference>
<name>A0A9X2SB88_9BACL</name>
<organism evidence="1 2">
    <name type="scientific">Paenibacillus soyae</name>
    <dbReference type="NCBI Taxonomy" id="2969249"/>
    <lineage>
        <taxon>Bacteria</taxon>
        <taxon>Bacillati</taxon>
        <taxon>Bacillota</taxon>
        <taxon>Bacilli</taxon>
        <taxon>Bacillales</taxon>
        <taxon>Paenibacillaceae</taxon>
        <taxon>Paenibacillus</taxon>
    </lineage>
</organism>
<evidence type="ECO:0000313" key="2">
    <source>
        <dbReference type="Proteomes" id="UP001141950"/>
    </source>
</evidence>
<proteinExistence type="predicted"/>
<dbReference type="AlphaFoldDB" id="A0A9X2SB88"/>
<comment type="caution">
    <text evidence="1">The sequence shown here is derived from an EMBL/GenBank/DDBJ whole genome shotgun (WGS) entry which is preliminary data.</text>
</comment>
<protein>
    <submittedName>
        <fullName evidence="1">Uncharacterized protein</fullName>
    </submittedName>
</protein>
<evidence type="ECO:0000313" key="1">
    <source>
        <dbReference type="EMBL" id="MCR2805403.1"/>
    </source>
</evidence>